<evidence type="ECO:0000256" key="3">
    <source>
        <dbReference type="ARBA" id="ARBA00023237"/>
    </source>
</evidence>
<dbReference type="Gene3D" id="2.40.170.20">
    <property type="entry name" value="TonB-dependent receptor, beta-barrel domain"/>
    <property type="match status" value="1"/>
</dbReference>
<organism evidence="4 5">
    <name type="scientific">Phenylobacterium deserti</name>
    <dbReference type="NCBI Taxonomy" id="1914756"/>
    <lineage>
        <taxon>Bacteria</taxon>
        <taxon>Pseudomonadati</taxon>
        <taxon>Pseudomonadota</taxon>
        <taxon>Alphaproteobacteria</taxon>
        <taxon>Caulobacterales</taxon>
        <taxon>Caulobacteraceae</taxon>
        <taxon>Phenylobacterium</taxon>
    </lineage>
</organism>
<dbReference type="EMBL" id="QFYR01000003">
    <property type="protein sequence ID" value="RAK52082.1"/>
    <property type="molecule type" value="Genomic_DNA"/>
</dbReference>
<dbReference type="Proteomes" id="UP000249725">
    <property type="component" value="Unassembled WGS sequence"/>
</dbReference>
<evidence type="ECO:0000256" key="1">
    <source>
        <dbReference type="ARBA" id="ARBA00004442"/>
    </source>
</evidence>
<proteinExistence type="predicted"/>
<dbReference type="AlphaFoldDB" id="A0A328ABI2"/>
<evidence type="ECO:0000313" key="4">
    <source>
        <dbReference type="EMBL" id="RAK52082.1"/>
    </source>
</evidence>
<dbReference type="SUPFAM" id="SSF56935">
    <property type="entry name" value="Porins"/>
    <property type="match status" value="1"/>
</dbReference>
<evidence type="ECO:0008006" key="6">
    <source>
        <dbReference type="Google" id="ProtNLM"/>
    </source>
</evidence>
<keyword evidence="5" id="KW-1185">Reference proteome</keyword>
<dbReference type="RefSeq" id="WP_111515406.1">
    <property type="nucleotide sequence ID" value="NZ_QFYR01000003.1"/>
</dbReference>
<comment type="subcellular location">
    <subcellularLocation>
        <location evidence="1">Cell outer membrane</location>
    </subcellularLocation>
</comment>
<comment type="caution">
    <text evidence="4">The sequence shown here is derived from an EMBL/GenBank/DDBJ whole genome shotgun (WGS) entry which is preliminary data.</text>
</comment>
<dbReference type="GO" id="GO:0009279">
    <property type="term" value="C:cell outer membrane"/>
    <property type="evidence" value="ECO:0007669"/>
    <property type="project" value="UniProtKB-SubCell"/>
</dbReference>
<evidence type="ECO:0000313" key="5">
    <source>
        <dbReference type="Proteomes" id="UP000249725"/>
    </source>
</evidence>
<accession>A0A328ABI2</accession>
<name>A0A328ABI2_9CAUL</name>
<keyword evidence="3" id="KW-0998">Cell outer membrane</keyword>
<sequence>MHNELAQVAVDAYTAPATLGGRAQVGLKLGPVDASLKAAMERGGGGLVPAAEAWSAVNRPAEWTGDEVELGAVWAPRPDAKVTLDAGDRARQTLHYGSPLANGADDRMVTDQAQFVRLNAATKPAQNLEVRVGGEATKTLLESQSVDASDAPATALWTEVRRLFAGFTWKPAPKVTVEAGQSVQSLGVAWRGAGEAEAENAYVTPQVAVTITPWTNGKWRLAAEEAVSPLNPSQFASYAQLGGSAAGPTLEPDQGWRYAVRYEQKLPLGMSVAAGLLNWRLNSITELGPVGGGEAPVSAGEAEKRKLDINLSTPLEPMGLQGASLSGQFVWQWSEVADPFTGLQRSVSGESPYQAQLKLAGDVYGRDLSWRLTAQASGPQSIFQMAQVTTLSSTAGLGGALTYGAGPVRVSLELDNMLGGARTVTEVQFAGSRADGAPTGVNRRKDEARAVRIALKRRL</sequence>
<keyword evidence="2" id="KW-0472">Membrane</keyword>
<protein>
    <recommendedName>
        <fullName evidence="6">TonB-dependent receptor-like beta-barrel domain-containing protein</fullName>
    </recommendedName>
</protein>
<reference evidence="5" key="1">
    <citation type="submission" date="2018-05" db="EMBL/GenBank/DDBJ databases">
        <authorList>
            <person name="Li X."/>
        </authorList>
    </citation>
    <scope>NUCLEOTIDE SEQUENCE [LARGE SCALE GENOMIC DNA]</scope>
    <source>
        <strain evidence="5">YIM 73061</strain>
    </source>
</reference>
<dbReference type="InterPro" id="IPR036942">
    <property type="entry name" value="Beta-barrel_TonB_sf"/>
</dbReference>
<gene>
    <name evidence="4" type="ORF">DJ018_13080</name>
</gene>
<evidence type="ECO:0000256" key="2">
    <source>
        <dbReference type="ARBA" id="ARBA00023136"/>
    </source>
</evidence>